<dbReference type="EMBL" id="LYPA01000048">
    <property type="protein sequence ID" value="OBR66283.1"/>
    <property type="molecule type" value="Genomic_DNA"/>
</dbReference>
<feature type="domain" description="Saccharopine dehydrogenase NADP binding" evidence="2">
    <location>
        <begin position="5"/>
        <end position="116"/>
    </location>
</feature>
<organism evidence="3 4">
    <name type="scientific">Paenibacillus oryzae</name>
    <dbReference type="NCBI Taxonomy" id="1844972"/>
    <lineage>
        <taxon>Bacteria</taxon>
        <taxon>Bacillati</taxon>
        <taxon>Bacillota</taxon>
        <taxon>Bacilli</taxon>
        <taxon>Bacillales</taxon>
        <taxon>Paenibacillaceae</taxon>
        <taxon>Paenibacillus</taxon>
    </lineage>
</organism>
<dbReference type="InterPro" id="IPR036291">
    <property type="entry name" value="NAD(P)-bd_dom_sf"/>
</dbReference>
<evidence type="ECO:0000259" key="2">
    <source>
        <dbReference type="Pfam" id="PF03435"/>
    </source>
</evidence>
<dbReference type="Proteomes" id="UP000092024">
    <property type="component" value="Unassembled WGS sequence"/>
</dbReference>
<feature type="compositionally biased region" description="Low complexity" evidence="1">
    <location>
        <begin position="360"/>
        <end position="369"/>
    </location>
</feature>
<gene>
    <name evidence="3" type="ORF">A7K91_22870</name>
</gene>
<feature type="region of interest" description="Disordered" evidence="1">
    <location>
        <begin position="349"/>
        <end position="369"/>
    </location>
</feature>
<dbReference type="RefSeq" id="WP_068682254.1">
    <property type="nucleotide sequence ID" value="NZ_LYPA01000048.1"/>
</dbReference>
<comment type="caution">
    <text evidence="3">The sequence shown here is derived from an EMBL/GenBank/DDBJ whole genome shotgun (WGS) entry which is preliminary data.</text>
</comment>
<dbReference type="STRING" id="1844972.A7K91_22870"/>
<evidence type="ECO:0000313" key="4">
    <source>
        <dbReference type="Proteomes" id="UP000092024"/>
    </source>
</evidence>
<keyword evidence="4" id="KW-1185">Reference proteome</keyword>
<dbReference type="SUPFAM" id="SSF51735">
    <property type="entry name" value="NAD(P)-binding Rossmann-fold domains"/>
    <property type="match status" value="1"/>
</dbReference>
<dbReference type="PANTHER" id="PTHR43796:SF2">
    <property type="entry name" value="CARBOXYNORSPERMIDINE SYNTHASE"/>
    <property type="match status" value="1"/>
</dbReference>
<dbReference type="InterPro" id="IPR005097">
    <property type="entry name" value="Sacchrp_dh_NADP-bd"/>
</dbReference>
<dbReference type="Pfam" id="PF03435">
    <property type="entry name" value="Sacchrp_dh_NADP"/>
    <property type="match status" value="1"/>
</dbReference>
<protein>
    <recommendedName>
        <fullName evidence="2">Saccharopine dehydrogenase NADP binding domain-containing protein</fullName>
    </recommendedName>
</protein>
<sequence length="388" mass="41932">MKEKIVVVGGYGHVGSGICDRLGKLYPGKVYAAGRSLDKSEAYSLTTQGRVKPMKLDSRALPDENWFREVAVVVMCLDQQDTLFAESCLKNGIHYIDVAASGDWFEKVERLADSAKIGGASAILSVGLAPGLTNLLARTVAEGSRDELSIEIGIMLGLGDSHGKAAIEWTVKGLSEPFEVTERGKKTIKQAFSEGKTAFYGSRLGRHKGYRFPFSDQVALPRSLGASSVSTRLCFDSRMVTALVALFAPLGLRRLLQWSAFRKLFASSLEAIKMGSDVYALSVVSFDGDQVLRRARLSGRNESDITAAAAAATAKLVYEGAAPAGIFHSEELFALQATGRELWLESRPLQSDAAKPGQQPKTKTAPLKPAKARIEAKELFVEIEQALT</sequence>
<dbReference type="AlphaFoldDB" id="A0A1A5YL71"/>
<dbReference type="PANTHER" id="PTHR43796">
    <property type="entry name" value="CARBOXYNORSPERMIDINE SYNTHASE"/>
    <property type="match status" value="1"/>
</dbReference>
<dbReference type="Gene3D" id="3.30.360.10">
    <property type="entry name" value="Dihydrodipicolinate Reductase, domain 2"/>
    <property type="match status" value="1"/>
</dbReference>
<accession>A0A1A5YL71</accession>
<name>A0A1A5YL71_9BACL</name>
<reference evidence="3 4" key="1">
    <citation type="submission" date="2016-05" db="EMBL/GenBank/DDBJ databases">
        <title>Paenibacillus oryzae. sp. nov., isolated from the rice root.</title>
        <authorList>
            <person name="Zhang J."/>
            <person name="Zhang X."/>
        </authorList>
    </citation>
    <scope>NUCLEOTIDE SEQUENCE [LARGE SCALE GENOMIC DNA]</scope>
    <source>
        <strain evidence="3 4">1DrF-4</strain>
    </source>
</reference>
<evidence type="ECO:0000256" key="1">
    <source>
        <dbReference type="SAM" id="MobiDB-lite"/>
    </source>
</evidence>
<dbReference type="Gene3D" id="3.40.50.720">
    <property type="entry name" value="NAD(P)-binding Rossmann-like Domain"/>
    <property type="match status" value="1"/>
</dbReference>
<proteinExistence type="predicted"/>
<dbReference type="OrthoDB" id="1910498at2"/>
<evidence type="ECO:0000313" key="3">
    <source>
        <dbReference type="EMBL" id="OBR66283.1"/>
    </source>
</evidence>